<dbReference type="GO" id="GO:0030956">
    <property type="term" value="C:glutamyl-tRNA(Gln) amidotransferase complex"/>
    <property type="evidence" value="ECO:0007669"/>
    <property type="project" value="UniProtKB-UniRule"/>
</dbReference>
<dbReference type="InterPro" id="IPR000120">
    <property type="entry name" value="Amidase"/>
</dbReference>
<proteinExistence type="inferred from homology"/>
<comment type="similarity">
    <text evidence="1 7">Belongs to the amidase family. GatA subfamily.</text>
</comment>
<dbReference type="EMBL" id="KI911152">
    <property type="protein sequence ID" value="ETS00511.1"/>
    <property type="molecule type" value="Genomic_DNA"/>
</dbReference>
<dbReference type="KEGG" id="trr:M419DRAFT_138042"/>
<feature type="active site" description="Acyl-ester intermediate" evidence="7">
    <location>
        <position position="169"/>
    </location>
</feature>
<dbReference type="GO" id="GO:0070681">
    <property type="term" value="P:glutaminyl-tRNAGln biosynthesis via transamidation"/>
    <property type="evidence" value="ECO:0007669"/>
    <property type="project" value="UniProtKB-UniRule"/>
</dbReference>
<keyword evidence="3 7" id="KW-0547">Nucleotide-binding</keyword>
<dbReference type="InterPro" id="IPR020556">
    <property type="entry name" value="Amidase_CS"/>
</dbReference>
<evidence type="ECO:0000256" key="3">
    <source>
        <dbReference type="ARBA" id="ARBA00022741"/>
    </source>
</evidence>
<feature type="active site" description="Charge relay system" evidence="7">
    <location>
        <position position="145"/>
    </location>
</feature>
<dbReference type="AlphaFoldDB" id="A0A024S7Q3"/>
<dbReference type="PANTHER" id="PTHR11895">
    <property type="entry name" value="TRANSAMIDASE"/>
    <property type="match status" value="1"/>
</dbReference>
<dbReference type="GO" id="GO:0050567">
    <property type="term" value="F:glutaminyl-tRNA synthase (glutamine-hydrolyzing) activity"/>
    <property type="evidence" value="ECO:0007669"/>
    <property type="project" value="UniProtKB-UniRule"/>
</dbReference>
<evidence type="ECO:0000256" key="7">
    <source>
        <dbReference type="HAMAP-Rule" id="MF_03150"/>
    </source>
</evidence>
<evidence type="ECO:0000256" key="4">
    <source>
        <dbReference type="ARBA" id="ARBA00022840"/>
    </source>
</evidence>
<evidence type="ECO:0000313" key="10">
    <source>
        <dbReference type="Proteomes" id="UP000024376"/>
    </source>
</evidence>
<evidence type="ECO:0000256" key="2">
    <source>
        <dbReference type="ARBA" id="ARBA00022598"/>
    </source>
</evidence>
<dbReference type="Proteomes" id="UP000024376">
    <property type="component" value="Unassembled WGS sequence"/>
</dbReference>
<dbReference type="Gene3D" id="3.90.1300.10">
    <property type="entry name" value="Amidase signature (AS) domain"/>
    <property type="match status" value="1"/>
</dbReference>
<dbReference type="InterPro" id="IPR036928">
    <property type="entry name" value="AS_sf"/>
</dbReference>
<keyword evidence="7" id="KW-0496">Mitochondrion</keyword>
<evidence type="ECO:0000259" key="8">
    <source>
        <dbReference type="Pfam" id="PF01425"/>
    </source>
</evidence>
<keyword evidence="5 7" id="KW-0648">Protein biosynthesis</keyword>
<dbReference type="GO" id="GO:0005739">
    <property type="term" value="C:mitochondrion"/>
    <property type="evidence" value="ECO:0007669"/>
    <property type="project" value="UniProtKB-SubCell"/>
</dbReference>
<dbReference type="PROSITE" id="PS00571">
    <property type="entry name" value="AMIDASES"/>
    <property type="match status" value="1"/>
</dbReference>
<evidence type="ECO:0000256" key="5">
    <source>
        <dbReference type="ARBA" id="ARBA00022917"/>
    </source>
</evidence>
<dbReference type="HAMAP" id="MF_00120">
    <property type="entry name" value="GatA"/>
    <property type="match status" value="1"/>
</dbReference>
<comment type="catalytic activity">
    <reaction evidence="6 7">
        <text>L-glutamyl-tRNA(Gln) + L-glutamine + ATP + H2O = L-glutaminyl-tRNA(Gln) + L-glutamate + ADP + phosphate + H(+)</text>
        <dbReference type="Rhea" id="RHEA:17521"/>
        <dbReference type="Rhea" id="RHEA-COMP:9681"/>
        <dbReference type="Rhea" id="RHEA-COMP:9684"/>
        <dbReference type="ChEBI" id="CHEBI:15377"/>
        <dbReference type="ChEBI" id="CHEBI:15378"/>
        <dbReference type="ChEBI" id="CHEBI:29985"/>
        <dbReference type="ChEBI" id="CHEBI:30616"/>
        <dbReference type="ChEBI" id="CHEBI:43474"/>
        <dbReference type="ChEBI" id="CHEBI:58359"/>
        <dbReference type="ChEBI" id="CHEBI:78520"/>
        <dbReference type="ChEBI" id="CHEBI:78521"/>
        <dbReference type="ChEBI" id="CHEBI:456216"/>
        <dbReference type="EC" id="6.3.5.7"/>
    </reaction>
</comment>
<name>A0A024S7Q3_HYPJR</name>
<evidence type="ECO:0000256" key="1">
    <source>
        <dbReference type="ARBA" id="ARBA00008069"/>
    </source>
</evidence>
<comment type="function">
    <text evidence="7">Allows the formation of correctly charged Gln-tRNA(Gln) through the transamidation of misacylated Glu-tRNA(Gln) in the mitochondria. The reaction takes place in the presence of glutamine and ATP through an activated gamma-phospho-Glu-tRNA(Gln).</text>
</comment>
<sequence length="509" mass="55308">MTAALVRRRALTFTRWNANHNRSIGQLPLRRSQSTFNHFVASTKLQPVSPPPQLRSDAKPFRLAVKDNITTEEFPTQCASGILGQHASPFEATIVRQLRSRGASIVGKTNMDEFGMGSHSTHSVHGPVRNPLAATDEEDVSAGGSSGGSAVAVAVGDADVALGTDTGGSVRLPAAYTGIVGYKPSYGMLSRFGVVPYANSLDTVGLLARDVEPIRSLVFDTGLYEEHDPNDPTSLRLETRQRCSQACSPNLPDLSQLTIGIPVEYNIAELDPSIRDAWVATASALESQGARIVPVSLPSTKEALCAYYILAPAEASSNLAKYDGVRYGIRGSEGDAAGETLYSETRGAGFGAEVKRRILLGTYSLSSEAMDNYFIQAQRIRRLIQRDFDRVFKLDNPLYEPRQFDLSEMSSDTALEDKQGPVQVDFLLSPTAPTYPPKLSEIQKRSSVDVYMNDVLTVPASLAGLPAVSVPVKVDRSHQFPAGIQLIAQYWDDRRLLALADKVMKLMMD</sequence>
<gene>
    <name evidence="9" type="ORF">M419DRAFT_138042</name>
</gene>
<comment type="subcellular location">
    <subcellularLocation>
        <location evidence="7">Mitochondrion</location>
    </subcellularLocation>
</comment>
<reference evidence="10" key="1">
    <citation type="journal article" date="2013" name="Ind. Biotechnol.">
        <title>Comparative genomics analysis of Trichoderma reesei strains.</title>
        <authorList>
            <person name="Koike H."/>
            <person name="Aerts A."/>
            <person name="LaButti K."/>
            <person name="Grigoriev I.V."/>
            <person name="Baker S.E."/>
        </authorList>
    </citation>
    <scope>NUCLEOTIDE SEQUENCE [LARGE SCALE GENOMIC DNA]</scope>
    <source>
        <strain evidence="10">ATCC 56765 / BCRC 32924 / NRRL 11460 / Rut C-30</strain>
    </source>
</reference>
<feature type="domain" description="Amidase" evidence="8">
    <location>
        <begin position="64"/>
        <end position="497"/>
    </location>
</feature>
<keyword evidence="2 7" id="KW-0436">Ligase</keyword>
<dbReference type="Pfam" id="PF01425">
    <property type="entry name" value="Amidase"/>
    <property type="match status" value="1"/>
</dbReference>
<dbReference type="InterPro" id="IPR023631">
    <property type="entry name" value="Amidase_dom"/>
</dbReference>
<dbReference type="HOGENOM" id="CLU_009600_7_6_1"/>
<dbReference type="EC" id="6.3.5.7" evidence="7"/>
<dbReference type="PANTHER" id="PTHR11895:SF7">
    <property type="entry name" value="GLUTAMYL-TRNA(GLN) AMIDOTRANSFERASE SUBUNIT A, MITOCHONDRIAL"/>
    <property type="match status" value="1"/>
</dbReference>
<dbReference type="GO" id="GO:0005524">
    <property type="term" value="F:ATP binding"/>
    <property type="evidence" value="ECO:0007669"/>
    <property type="project" value="UniProtKB-KW"/>
</dbReference>
<dbReference type="InterPro" id="IPR004412">
    <property type="entry name" value="GatA"/>
</dbReference>
<evidence type="ECO:0000256" key="6">
    <source>
        <dbReference type="ARBA" id="ARBA00047407"/>
    </source>
</evidence>
<accession>A0A024S7Q3</accession>
<evidence type="ECO:0000313" key="9">
    <source>
        <dbReference type="EMBL" id="ETS00511.1"/>
    </source>
</evidence>
<comment type="subunit">
    <text evidence="7">Subunit of the heterotrimeric GatCAB amidotransferase (AdT) complex, composed of A, B and C subunits.</text>
</comment>
<organism evidence="9 10">
    <name type="scientific">Hypocrea jecorina (strain ATCC 56765 / BCRC 32924 / NRRL 11460 / Rut C-30)</name>
    <name type="common">Trichoderma reesei</name>
    <dbReference type="NCBI Taxonomy" id="1344414"/>
    <lineage>
        <taxon>Eukaryota</taxon>
        <taxon>Fungi</taxon>
        <taxon>Dikarya</taxon>
        <taxon>Ascomycota</taxon>
        <taxon>Pezizomycotina</taxon>
        <taxon>Sordariomycetes</taxon>
        <taxon>Hypocreomycetidae</taxon>
        <taxon>Hypocreales</taxon>
        <taxon>Hypocreaceae</taxon>
        <taxon>Trichoderma</taxon>
    </lineage>
</organism>
<dbReference type="OrthoDB" id="421993at2759"/>
<keyword evidence="4 7" id="KW-0067">ATP-binding</keyword>
<feature type="active site" description="Charge relay system" evidence="7">
    <location>
        <position position="66"/>
    </location>
</feature>
<dbReference type="SUPFAM" id="SSF75304">
    <property type="entry name" value="Amidase signature (AS) enzymes"/>
    <property type="match status" value="1"/>
</dbReference>
<protein>
    <recommendedName>
        <fullName evidence="7">Glutamyl-tRNA(Gln) amidotransferase subunit A, mitochondrial</fullName>
        <shortName evidence="7">Glu-AdT subunit A</shortName>
        <ecNumber evidence="7">6.3.5.7</ecNumber>
    </recommendedName>
</protein>
<dbReference type="GO" id="GO:0032543">
    <property type="term" value="P:mitochondrial translation"/>
    <property type="evidence" value="ECO:0007669"/>
    <property type="project" value="UniProtKB-UniRule"/>
</dbReference>